<sequence length="352" mass="37718">MELQDDRAPSPPSTSPPKLKDAGNKPPASLRLVVGKKADVITAINKASGIAAETDNSAQPHAQSGIPESSSGKPGLIMSAIKSLSEHHSFFGKSSHKGPRRPLPPQFQDQTTEGTNQEFASMSDVALFRGHLYHCRQSYAYLEEIARRRDPQKPDWTAPGDWKVSGTAAEEPPSTKTPPRLQDVGSLTSVDEGLPEVRDVGSLASLGEGPPRPRDLGSLASADESPSRLRDAGSLASIVEGPPATRASEQSRKDSAFTQRFKGSIGSAGRRSSSKVVRGTPVARKPVTQRRSRTKVRKSKPRVLGDANHGVHISEAQRRAILATEVSPHVRESVISEVVSGLNGDDWQDSTD</sequence>
<proteinExistence type="predicted"/>
<feature type="region of interest" description="Disordered" evidence="1">
    <location>
        <begin position="51"/>
        <end position="118"/>
    </location>
</feature>
<gene>
    <name evidence="2" type="ORF">D6D01_06713</name>
</gene>
<evidence type="ECO:0000313" key="3">
    <source>
        <dbReference type="Proteomes" id="UP000306584"/>
    </source>
</evidence>
<dbReference type="AlphaFoldDB" id="A0A4V4JU77"/>
<feature type="region of interest" description="Disordered" evidence="1">
    <location>
        <begin position="1"/>
        <end position="31"/>
    </location>
</feature>
<comment type="caution">
    <text evidence="2">The sequence shown here is derived from an EMBL/GenBank/DDBJ whole genome shotgun (WGS) entry which is preliminary data.</text>
</comment>
<protein>
    <submittedName>
        <fullName evidence="2">Uncharacterized protein</fullName>
    </submittedName>
</protein>
<name>A0A4V4JU77_AURPU</name>
<feature type="compositionally biased region" description="Basic residues" evidence="1">
    <location>
        <begin position="287"/>
        <end position="301"/>
    </location>
</feature>
<evidence type="ECO:0000256" key="1">
    <source>
        <dbReference type="SAM" id="MobiDB-lite"/>
    </source>
</evidence>
<reference evidence="2 3" key="1">
    <citation type="submission" date="2018-10" db="EMBL/GenBank/DDBJ databases">
        <title>Fifty Aureobasidium pullulans genomes reveal a recombining polyextremotolerant generalist.</title>
        <authorList>
            <person name="Gostincar C."/>
            <person name="Turk M."/>
            <person name="Zajc J."/>
            <person name="Gunde-Cimerman N."/>
        </authorList>
    </citation>
    <scope>NUCLEOTIDE SEQUENCE [LARGE SCALE GENOMIC DNA]</scope>
    <source>
        <strain evidence="2 3">EXF-6604</strain>
    </source>
</reference>
<dbReference type="EMBL" id="QZBD01000295">
    <property type="protein sequence ID" value="THY20563.1"/>
    <property type="molecule type" value="Genomic_DNA"/>
</dbReference>
<accession>A0A4V4JU77</accession>
<dbReference type="Proteomes" id="UP000306584">
    <property type="component" value="Unassembled WGS sequence"/>
</dbReference>
<evidence type="ECO:0000313" key="2">
    <source>
        <dbReference type="EMBL" id="THY20563.1"/>
    </source>
</evidence>
<feature type="compositionally biased region" description="Polar residues" evidence="1">
    <location>
        <begin position="107"/>
        <end position="118"/>
    </location>
</feature>
<feature type="compositionally biased region" description="Polar residues" evidence="1">
    <location>
        <begin position="54"/>
        <end position="72"/>
    </location>
</feature>
<organism evidence="2 3">
    <name type="scientific">Aureobasidium pullulans</name>
    <name type="common">Black yeast</name>
    <name type="synonym">Pullularia pullulans</name>
    <dbReference type="NCBI Taxonomy" id="5580"/>
    <lineage>
        <taxon>Eukaryota</taxon>
        <taxon>Fungi</taxon>
        <taxon>Dikarya</taxon>
        <taxon>Ascomycota</taxon>
        <taxon>Pezizomycotina</taxon>
        <taxon>Dothideomycetes</taxon>
        <taxon>Dothideomycetidae</taxon>
        <taxon>Dothideales</taxon>
        <taxon>Saccotheciaceae</taxon>
        <taxon>Aureobasidium</taxon>
    </lineage>
</organism>
<feature type="region of interest" description="Disordered" evidence="1">
    <location>
        <begin position="147"/>
        <end position="310"/>
    </location>
</feature>